<reference evidence="1" key="1">
    <citation type="submission" date="2019-12" db="EMBL/GenBank/DDBJ databases">
        <title>Genome sequencing and annotation of Brassica cretica.</title>
        <authorList>
            <person name="Studholme D.J."/>
            <person name="Sarris P.F."/>
        </authorList>
    </citation>
    <scope>NUCLEOTIDE SEQUENCE</scope>
    <source>
        <strain evidence="1">PFS-001/15</strain>
        <tissue evidence="1">Leaf</tissue>
    </source>
</reference>
<protein>
    <submittedName>
        <fullName evidence="1">Uncharacterized protein</fullName>
    </submittedName>
</protein>
<sequence length="227" mass="25685">MRAILELNANGLKLIGDASWNGSSRFCRAELRRGRELTAIGSGTPRIGMQETRSRIRVRRVAARCSEDSHGSYATANLQFELLLSNLRFDSQVKSDQRPSFDLYTLSSGRLFSNNYWKVKVKNDLRENGKFNCNTNGNERELSASWTLADRERLDRRERLDCREHEQYACAPIAIGLRTSDRERELSGMRAEAKIRLRSPEAETGARAGTDAGTRDAIGIRVRRFAG</sequence>
<dbReference type="AlphaFoldDB" id="A0A8S9MPR5"/>
<name>A0A8S9MPR5_BRACR</name>
<evidence type="ECO:0000313" key="1">
    <source>
        <dbReference type="EMBL" id="KAF2620487.1"/>
    </source>
</evidence>
<proteinExistence type="predicted"/>
<comment type="caution">
    <text evidence="1">The sequence shown here is derived from an EMBL/GenBank/DDBJ whole genome shotgun (WGS) entry which is preliminary data.</text>
</comment>
<gene>
    <name evidence="1" type="ORF">F2Q68_00038716</name>
</gene>
<organism evidence="1 2">
    <name type="scientific">Brassica cretica</name>
    <name type="common">Mustard</name>
    <dbReference type="NCBI Taxonomy" id="69181"/>
    <lineage>
        <taxon>Eukaryota</taxon>
        <taxon>Viridiplantae</taxon>
        <taxon>Streptophyta</taxon>
        <taxon>Embryophyta</taxon>
        <taxon>Tracheophyta</taxon>
        <taxon>Spermatophyta</taxon>
        <taxon>Magnoliopsida</taxon>
        <taxon>eudicotyledons</taxon>
        <taxon>Gunneridae</taxon>
        <taxon>Pentapetalae</taxon>
        <taxon>rosids</taxon>
        <taxon>malvids</taxon>
        <taxon>Brassicales</taxon>
        <taxon>Brassicaceae</taxon>
        <taxon>Brassiceae</taxon>
        <taxon>Brassica</taxon>
    </lineage>
</organism>
<dbReference type="Proteomes" id="UP000712281">
    <property type="component" value="Unassembled WGS sequence"/>
</dbReference>
<accession>A0A8S9MPR5</accession>
<dbReference type="EMBL" id="QGKW02000007">
    <property type="protein sequence ID" value="KAF2620487.1"/>
    <property type="molecule type" value="Genomic_DNA"/>
</dbReference>
<evidence type="ECO:0000313" key="2">
    <source>
        <dbReference type="Proteomes" id="UP000712281"/>
    </source>
</evidence>